<gene>
    <name evidence="2" type="ORF">CEXT_612841</name>
</gene>
<evidence type="ECO:0000313" key="3">
    <source>
        <dbReference type="Proteomes" id="UP001054945"/>
    </source>
</evidence>
<keyword evidence="1" id="KW-1133">Transmembrane helix</keyword>
<reference evidence="2 3" key="1">
    <citation type="submission" date="2021-06" db="EMBL/GenBank/DDBJ databases">
        <title>Caerostris extrusa draft genome.</title>
        <authorList>
            <person name="Kono N."/>
            <person name="Arakawa K."/>
        </authorList>
    </citation>
    <scope>NUCLEOTIDE SEQUENCE [LARGE SCALE GENOMIC DNA]</scope>
</reference>
<comment type="caution">
    <text evidence="2">The sequence shown here is derived from an EMBL/GenBank/DDBJ whole genome shotgun (WGS) entry which is preliminary data.</text>
</comment>
<dbReference type="EMBL" id="BPLR01010542">
    <property type="protein sequence ID" value="GIY39997.1"/>
    <property type="molecule type" value="Genomic_DNA"/>
</dbReference>
<keyword evidence="1" id="KW-0472">Membrane</keyword>
<organism evidence="2 3">
    <name type="scientific">Caerostris extrusa</name>
    <name type="common">Bark spider</name>
    <name type="synonym">Caerostris bankana</name>
    <dbReference type="NCBI Taxonomy" id="172846"/>
    <lineage>
        <taxon>Eukaryota</taxon>
        <taxon>Metazoa</taxon>
        <taxon>Ecdysozoa</taxon>
        <taxon>Arthropoda</taxon>
        <taxon>Chelicerata</taxon>
        <taxon>Arachnida</taxon>
        <taxon>Araneae</taxon>
        <taxon>Araneomorphae</taxon>
        <taxon>Entelegynae</taxon>
        <taxon>Araneoidea</taxon>
        <taxon>Araneidae</taxon>
        <taxon>Caerostris</taxon>
    </lineage>
</organism>
<dbReference type="Proteomes" id="UP001054945">
    <property type="component" value="Unassembled WGS sequence"/>
</dbReference>
<accession>A0AAV4T374</accession>
<proteinExistence type="predicted"/>
<keyword evidence="1" id="KW-0812">Transmembrane</keyword>
<protein>
    <submittedName>
        <fullName evidence="2">Uncharacterized protein</fullName>
    </submittedName>
</protein>
<evidence type="ECO:0000313" key="2">
    <source>
        <dbReference type="EMBL" id="GIY39997.1"/>
    </source>
</evidence>
<keyword evidence="3" id="KW-1185">Reference proteome</keyword>
<name>A0AAV4T374_CAEEX</name>
<sequence>MTYSEARNYEKLVCVGILQLNSMYIKGKLFEKFTYTKLRIFMYGAALLWVITLAGSTYYLLSAVRLEQGFYPEKMDFTSPSFLAAWQMSFLCGWSTIPENS</sequence>
<feature type="transmembrane region" description="Helical" evidence="1">
    <location>
        <begin position="40"/>
        <end position="61"/>
    </location>
</feature>
<evidence type="ECO:0000256" key="1">
    <source>
        <dbReference type="SAM" id="Phobius"/>
    </source>
</evidence>
<dbReference type="AlphaFoldDB" id="A0AAV4T374"/>